<dbReference type="STRING" id="35608.A0A2U1K9Q5"/>
<dbReference type="Proteomes" id="UP000245207">
    <property type="component" value="Unassembled WGS sequence"/>
</dbReference>
<sequence>MPSLQEKVSEMAYENQILRKQAFSSPTKHVPENTNTPETNPSVENGLRGSEEPQASASNSVTDSDSKPKKPPIDRQNENVDALIECVMKDTGFSQGKLLKHLPYTNAFFIGNLLKARELMCLIDLFK</sequence>
<accession>A0A2U1K9Q5</accession>
<gene>
    <name evidence="2" type="ORF">CTI12_AA628200</name>
</gene>
<evidence type="ECO:0000313" key="3">
    <source>
        <dbReference type="Proteomes" id="UP000245207"/>
    </source>
</evidence>
<feature type="region of interest" description="Disordered" evidence="1">
    <location>
        <begin position="1"/>
        <end position="78"/>
    </location>
</feature>
<feature type="compositionally biased region" description="Basic and acidic residues" evidence="1">
    <location>
        <begin position="64"/>
        <end position="78"/>
    </location>
</feature>
<evidence type="ECO:0000313" key="2">
    <source>
        <dbReference type="EMBL" id="PWA26192.1"/>
    </source>
</evidence>
<dbReference type="EMBL" id="PKPP01028411">
    <property type="protein sequence ID" value="PWA26192.1"/>
    <property type="molecule type" value="Genomic_DNA"/>
</dbReference>
<evidence type="ECO:0000256" key="1">
    <source>
        <dbReference type="SAM" id="MobiDB-lite"/>
    </source>
</evidence>
<dbReference type="OrthoDB" id="1414924at2759"/>
<organism evidence="2 3">
    <name type="scientific">Artemisia annua</name>
    <name type="common">Sweet wormwood</name>
    <dbReference type="NCBI Taxonomy" id="35608"/>
    <lineage>
        <taxon>Eukaryota</taxon>
        <taxon>Viridiplantae</taxon>
        <taxon>Streptophyta</taxon>
        <taxon>Embryophyta</taxon>
        <taxon>Tracheophyta</taxon>
        <taxon>Spermatophyta</taxon>
        <taxon>Magnoliopsida</taxon>
        <taxon>eudicotyledons</taxon>
        <taxon>Gunneridae</taxon>
        <taxon>Pentapetalae</taxon>
        <taxon>asterids</taxon>
        <taxon>campanulids</taxon>
        <taxon>Asterales</taxon>
        <taxon>Asteraceae</taxon>
        <taxon>Asteroideae</taxon>
        <taxon>Anthemideae</taxon>
        <taxon>Artemisiinae</taxon>
        <taxon>Artemisia</taxon>
    </lineage>
</organism>
<feature type="compositionally biased region" description="Polar residues" evidence="1">
    <location>
        <begin position="22"/>
        <end position="43"/>
    </location>
</feature>
<keyword evidence="3" id="KW-1185">Reference proteome</keyword>
<dbReference type="AlphaFoldDB" id="A0A2U1K9Q5"/>
<comment type="caution">
    <text evidence="2">The sequence shown here is derived from an EMBL/GenBank/DDBJ whole genome shotgun (WGS) entry which is preliminary data.</text>
</comment>
<feature type="compositionally biased region" description="Polar residues" evidence="1">
    <location>
        <begin position="53"/>
        <end position="63"/>
    </location>
</feature>
<protein>
    <submittedName>
        <fullName evidence="2">Unconventional myosin</fullName>
    </submittedName>
</protein>
<name>A0A2U1K9Q5_ARTAN</name>
<reference evidence="2 3" key="1">
    <citation type="journal article" date="2018" name="Mol. Plant">
        <title>The genome of Artemisia annua provides insight into the evolution of Asteraceae family and artemisinin biosynthesis.</title>
        <authorList>
            <person name="Shen Q."/>
            <person name="Zhang L."/>
            <person name="Liao Z."/>
            <person name="Wang S."/>
            <person name="Yan T."/>
            <person name="Shi P."/>
            <person name="Liu M."/>
            <person name="Fu X."/>
            <person name="Pan Q."/>
            <person name="Wang Y."/>
            <person name="Lv Z."/>
            <person name="Lu X."/>
            <person name="Zhang F."/>
            <person name="Jiang W."/>
            <person name="Ma Y."/>
            <person name="Chen M."/>
            <person name="Hao X."/>
            <person name="Li L."/>
            <person name="Tang Y."/>
            <person name="Lv G."/>
            <person name="Zhou Y."/>
            <person name="Sun X."/>
            <person name="Brodelius P.E."/>
            <person name="Rose J.K.C."/>
            <person name="Tang K."/>
        </authorList>
    </citation>
    <scope>NUCLEOTIDE SEQUENCE [LARGE SCALE GENOMIC DNA]</scope>
    <source>
        <strain evidence="3">cv. Huhao1</strain>
        <tissue evidence="2">Leaf</tissue>
    </source>
</reference>
<proteinExistence type="predicted"/>